<dbReference type="SUPFAM" id="SSF54631">
    <property type="entry name" value="CBS-domain pair"/>
    <property type="match status" value="1"/>
</dbReference>
<sequence length="125" mass="13804">MRVEDVMVTDVDTIDISASLEDVLRNYVENGKGSSVVVKDGVKVGIVTTWDVLEAIAEGDDLGEVKVWEVMERDLVTVPPGATLKEAAERMVKNVVWRLLVEDDDEIIGVVSATDILRAKMAKRY</sequence>
<dbReference type="SMART" id="SM00116">
    <property type="entry name" value="CBS"/>
    <property type="match status" value="2"/>
</dbReference>
<dbReference type="Proteomes" id="UP000000345">
    <property type="component" value="Chromosome"/>
</dbReference>
<reference evidence="4 5" key="2">
    <citation type="journal article" date="2010" name="J. Bacteriol.">
        <title>Complete genome sequence of Methanothermobacter marburgensis, a methanoarchaeon model organism.</title>
        <authorList>
            <person name="Liesegang H."/>
            <person name="Kaster A.K."/>
            <person name="Wiezer A."/>
            <person name="Goenrich M."/>
            <person name="Wollherr A."/>
            <person name="Seedorf H."/>
            <person name="Gottschalk G."/>
            <person name="Thauer R.K."/>
        </authorList>
    </citation>
    <scope>NUCLEOTIDE SEQUENCE [LARGE SCALE GENOMIC DNA]</scope>
    <source>
        <strain evidence="5">ATCC BAA-927 / DSM 2133 / JCM 14651 / NBRC 100331 / OCM 82 / Marburg</strain>
    </source>
</reference>
<organism evidence="4 5">
    <name type="scientific">Methanothermobacter marburgensis (strain ATCC BAA-927 / DSM 2133 / JCM 14651 / NBRC 100331 / OCM 82 / Marburg)</name>
    <name type="common">Methanobacterium thermoautotrophicum</name>
    <dbReference type="NCBI Taxonomy" id="79929"/>
    <lineage>
        <taxon>Archaea</taxon>
        <taxon>Methanobacteriati</taxon>
        <taxon>Methanobacteriota</taxon>
        <taxon>Methanomada group</taxon>
        <taxon>Methanobacteria</taxon>
        <taxon>Methanobacteriales</taxon>
        <taxon>Methanobacteriaceae</taxon>
        <taxon>Methanothermobacter</taxon>
    </lineage>
</organism>
<accession>D9PUB9</accession>
<dbReference type="KEGG" id="mmg:MTBMA_c02080"/>
<dbReference type="STRING" id="79929.MTBMA_c02080"/>
<dbReference type="GeneID" id="9703914"/>
<evidence type="ECO:0000256" key="2">
    <source>
        <dbReference type="PROSITE-ProRule" id="PRU00703"/>
    </source>
</evidence>
<dbReference type="Gene3D" id="3.10.580.10">
    <property type="entry name" value="CBS-domain"/>
    <property type="match status" value="1"/>
</dbReference>
<dbReference type="Pfam" id="PF00571">
    <property type="entry name" value="CBS"/>
    <property type="match status" value="2"/>
</dbReference>
<dbReference type="EMBL" id="CP001710">
    <property type="protein sequence ID" value="ADL57817.1"/>
    <property type="molecule type" value="Genomic_DNA"/>
</dbReference>
<dbReference type="InterPro" id="IPR000644">
    <property type="entry name" value="CBS_dom"/>
</dbReference>
<protein>
    <recommendedName>
        <fullName evidence="3">CBS domain-containing protein</fullName>
    </recommendedName>
</protein>
<dbReference type="AlphaFoldDB" id="D9PUB9"/>
<dbReference type="GeneID" id="92394617"/>
<evidence type="ECO:0000256" key="1">
    <source>
        <dbReference type="ARBA" id="ARBA00023122"/>
    </source>
</evidence>
<dbReference type="RefSeq" id="WP_013295044.1">
    <property type="nucleotide sequence ID" value="NC_014408.1"/>
</dbReference>
<dbReference type="PANTHER" id="PTHR43080">
    <property type="entry name" value="CBS DOMAIN-CONTAINING PROTEIN CBSX3, MITOCHONDRIAL"/>
    <property type="match status" value="1"/>
</dbReference>
<dbReference type="OrthoDB" id="43333at2157"/>
<dbReference type="PROSITE" id="PS51371">
    <property type="entry name" value="CBS"/>
    <property type="match status" value="2"/>
</dbReference>
<dbReference type="HOGENOM" id="CLU_040681_12_3_2"/>
<dbReference type="InterPro" id="IPR046342">
    <property type="entry name" value="CBS_dom_sf"/>
</dbReference>
<gene>
    <name evidence="4" type="ordered locus">MTBMA_c02080</name>
</gene>
<dbReference type="PANTHER" id="PTHR43080:SF2">
    <property type="entry name" value="CBS DOMAIN-CONTAINING PROTEIN"/>
    <property type="match status" value="1"/>
</dbReference>
<evidence type="ECO:0000313" key="5">
    <source>
        <dbReference type="Proteomes" id="UP000000345"/>
    </source>
</evidence>
<proteinExistence type="predicted"/>
<evidence type="ECO:0000313" key="4">
    <source>
        <dbReference type="EMBL" id="ADL57817.1"/>
    </source>
</evidence>
<dbReference type="CDD" id="cd17776">
    <property type="entry name" value="CBS_pair_arch"/>
    <property type="match status" value="1"/>
</dbReference>
<keyword evidence="5" id="KW-1185">Reference proteome</keyword>
<dbReference type="PaxDb" id="79929-MTBMA_c02080"/>
<feature type="domain" description="CBS" evidence="3">
    <location>
        <begin position="71"/>
        <end position="125"/>
    </location>
</feature>
<evidence type="ECO:0000259" key="3">
    <source>
        <dbReference type="PROSITE" id="PS51371"/>
    </source>
</evidence>
<keyword evidence="1 2" id="KW-0129">CBS domain</keyword>
<name>D9PUB9_METTM</name>
<feature type="domain" description="CBS" evidence="3">
    <location>
        <begin position="7"/>
        <end position="62"/>
    </location>
</feature>
<reference key="1">
    <citation type="submission" date="2009-08" db="EMBL/GenBank/DDBJ databases">
        <title>The genome sequence of Methanothermobacter marburgensis.</title>
        <authorList>
            <person name="Kaster A."/>
            <person name="Seedorf H."/>
            <person name="Goenrich M."/>
            <person name="Wiezer A."/>
            <person name="Liesegang H."/>
            <person name="Thauer R."/>
            <person name="Gottschalk G."/>
        </authorList>
    </citation>
    <scope>NUCLEOTIDE SEQUENCE</scope>
    <source>
        <strain>Marburg</strain>
    </source>
</reference>
<dbReference type="InterPro" id="IPR051257">
    <property type="entry name" value="Diverse_CBS-Domain"/>
</dbReference>